<gene>
    <name evidence="11" type="ORF">EJB05_31389</name>
</gene>
<dbReference type="CDD" id="cd16469">
    <property type="entry name" value="RING-H2_RNF24-like"/>
    <property type="match status" value="1"/>
</dbReference>
<feature type="region of interest" description="Disordered" evidence="9">
    <location>
        <begin position="134"/>
        <end position="159"/>
    </location>
</feature>
<sequence length="730" mass="78475">MITVQRYRARIPSTFIHDSKRQVSPSPSLPPRACGRVPLAAAGDPYREALACLAEGANEARTKEKAHREGWARRSSHTRAASLFPFSACPPVAYKYSPSASSPQLLLTTTTLSLFPAHTDKTFLRCLQRRRREVASPPHEASAAAPGFPPPAPGFLSAGAGRIGADSRCAAPNRPPDRLLRGQLDQIACFMATNNQNQLQLHEMDHIQPVNGQHNEPLHLGQKLLLHYGRDAALRIGPSSHGSMAPRLNDVPSSSRAAQFLSYRVGSSGNSHVSSVHCPSGSSSSHLPEPSMSYPHRSEESVPPVSSHLENRRAAMKRKNPVVHHVDGTNTGGYYGGSSSNAQTSNYVQPSPIRLTETFTQMPFGQSGWDGQQLLQQEGLERNVRARHNYNFFMEPRPDITHAANNIYLPPLRSTASASLSTLVARNQPPISVPLPPRTLPSGAPGTTGRAFFGRTHCPAIGSSNSSVAAAPTVSGSSGNATFDNGGYPPRTVNNVYSHPAPTGPSGSRTVPLETAIRSCPPGFAAATSSMGPSGSRALPLETAVRSYPPGFSATTSASIRIGQPFPTRGAAPSRHARHVAIGHANSGRNRRARSAYYAFHPSMMEAEGLMLDQLIFYESREAADPHRDMRLDVDNMTYEDLLALGEYIGNVNTGVPEDKIAGCVREVVCCSSDPSQNDDDDGTCVVCLEGYKDKDLLGTLKCSHDFHAECIKKWLQVKNSCPVCKAAAA</sequence>
<dbReference type="InterPro" id="IPR013083">
    <property type="entry name" value="Znf_RING/FYVE/PHD"/>
</dbReference>
<dbReference type="PANTHER" id="PTHR22937">
    <property type="entry name" value="E3 UBIQUITIN-PROTEIN LIGASE RNF165"/>
    <property type="match status" value="1"/>
</dbReference>
<evidence type="ECO:0000256" key="6">
    <source>
        <dbReference type="ARBA" id="ARBA00022786"/>
    </source>
</evidence>
<protein>
    <recommendedName>
        <fullName evidence="2">RING-type E3 ubiquitin transferase</fullName>
        <ecNumber evidence="2">2.3.2.27</ecNumber>
    </recommendedName>
</protein>
<dbReference type="SUPFAM" id="SSF57850">
    <property type="entry name" value="RING/U-box"/>
    <property type="match status" value="1"/>
</dbReference>
<dbReference type="Proteomes" id="UP000324897">
    <property type="component" value="Unassembled WGS sequence"/>
</dbReference>
<evidence type="ECO:0000259" key="10">
    <source>
        <dbReference type="PROSITE" id="PS50089"/>
    </source>
</evidence>
<dbReference type="Pfam" id="PF13639">
    <property type="entry name" value="zf-RING_2"/>
    <property type="match status" value="1"/>
</dbReference>
<keyword evidence="3" id="KW-0808">Transferase</keyword>
<feature type="compositionally biased region" description="Low complexity" evidence="9">
    <location>
        <begin position="271"/>
        <end position="293"/>
    </location>
</feature>
<comment type="catalytic activity">
    <reaction evidence="1">
        <text>S-ubiquitinyl-[E2 ubiquitin-conjugating enzyme]-L-cysteine + [acceptor protein]-L-lysine = [E2 ubiquitin-conjugating enzyme]-L-cysteine + N(6)-ubiquitinyl-[acceptor protein]-L-lysine.</text>
        <dbReference type="EC" id="2.3.2.27"/>
    </reaction>
</comment>
<dbReference type="EC" id="2.3.2.27" evidence="2"/>
<keyword evidence="4" id="KW-0479">Metal-binding</keyword>
<dbReference type="GO" id="GO:0008270">
    <property type="term" value="F:zinc ion binding"/>
    <property type="evidence" value="ECO:0007669"/>
    <property type="project" value="UniProtKB-KW"/>
</dbReference>
<dbReference type="OrthoDB" id="8062037at2759"/>
<feature type="region of interest" description="Disordered" evidence="9">
    <location>
        <begin position="481"/>
        <end position="510"/>
    </location>
</feature>
<keyword evidence="12" id="KW-1185">Reference proteome</keyword>
<reference evidence="11 12" key="1">
    <citation type="journal article" date="2019" name="Sci. Rep.">
        <title>A high-quality genome of Eragrostis curvula grass provides insights into Poaceae evolution and supports new strategies to enhance forage quality.</title>
        <authorList>
            <person name="Carballo J."/>
            <person name="Santos B.A.C.M."/>
            <person name="Zappacosta D."/>
            <person name="Garbus I."/>
            <person name="Selva J.P."/>
            <person name="Gallo C.A."/>
            <person name="Diaz A."/>
            <person name="Albertini E."/>
            <person name="Caccamo M."/>
            <person name="Echenique V."/>
        </authorList>
    </citation>
    <scope>NUCLEOTIDE SEQUENCE [LARGE SCALE GENOMIC DNA]</scope>
    <source>
        <strain evidence="12">cv. Victoria</strain>
        <tissue evidence="11">Leaf</tissue>
    </source>
</reference>
<dbReference type="Gramene" id="TVU21732">
    <property type="protein sequence ID" value="TVU21732"/>
    <property type="gene ID" value="EJB05_31389"/>
</dbReference>
<evidence type="ECO:0000256" key="9">
    <source>
        <dbReference type="SAM" id="MobiDB-lite"/>
    </source>
</evidence>
<dbReference type="SMART" id="SM00184">
    <property type="entry name" value="RING"/>
    <property type="match status" value="1"/>
</dbReference>
<accession>A0A5J9UDI0</accession>
<evidence type="ECO:0000256" key="8">
    <source>
        <dbReference type="PROSITE-ProRule" id="PRU00175"/>
    </source>
</evidence>
<dbReference type="PANTHER" id="PTHR22937:SF223">
    <property type="entry name" value="RING-TYPE E3 UBIQUITIN TRANSFERASE"/>
    <property type="match status" value="1"/>
</dbReference>
<keyword evidence="5 8" id="KW-0863">Zinc-finger</keyword>
<keyword evidence="7" id="KW-0862">Zinc</keyword>
<dbReference type="AlphaFoldDB" id="A0A5J9UDI0"/>
<dbReference type="EMBL" id="RWGY01000026">
    <property type="protein sequence ID" value="TVU21732.1"/>
    <property type="molecule type" value="Genomic_DNA"/>
</dbReference>
<dbReference type="GO" id="GO:0061630">
    <property type="term" value="F:ubiquitin protein ligase activity"/>
    <property type="evidence" value="ECO:0007669"/>
    <property type="project" value="UniProtKB-EC"/>
</dbReference>
<dbReference type="Gene3D" id="3.30.40.10">
    <property type="entry name" value="Zinc/RING finger domain, C3HC4 (zinc finger)"/>
    <property type="match status" value="1"/>
</dbReference>
<evidence type="ECO:0000256" key="7">
    <source>
        <dbReference type="ARBA" id="ARBA00022833"/>
    </source>
</evidence>
<feature type="region of interest" description="Disordered" evidence="9">
    <location>
        <begin position="271"/>
        <end position="304"/>
    </location>
</feature>
<evidence type="ECO:0000313" key="11">
    <source>
        <dbReference type="EMBL" id="TVU21732.1"/>
    </source>
</evidence>
<dbReference type="InterPro" id="IPR045191">
    <property type="entry name" value="MBR1/2-like"/>
</dbReference>
<evidence type="ECO:0000313" key="12">
    <source>
        <dbReference type="Proteomes" id="UP000324897"/>
    </source>
</evidence>
<evidence type="ECO:0000256" key="4">
    <source>
        <dbReference type="ARBA" id="ARBA00022723"/>
    </source>
</evidence>
<feature type="non-terminal residue" evidence="11">
    <location>
        <position position="1"/>
    </location>
</feature>
<comment type="caution">
    <text evidence="11">The sequence shown here is derived from an EMBL/GenBank/DDBJ whole genome shotgun (WGS) entry which is preliminary data.</text>
</comment>
<dbReference type="InterPro" id="IPR001841">
    <property type="entry name" value="Znf_RING"/>
</dbReference>
<evidence type="ECO:0000256" key="3">
    <source>
        <dbReference type="ARBA" id="ARBA00022679"/>
    </source>
</evidence>
<proteinExistence type="predicted"/>
<keyword evidence="6" id="KW-0833">Ubl conjugation pathway</keyword>
<name>A0A5J9UDI0_9POAL</name>
<evidence type="ECO:0000256" key="5">
    <source>
        <dbReference type="ARBA" id="ARBA00022771"/>
    </source>
</evidence>
<feature type="compositionally biased region" description="Low complexity" evidence="9">
    <location>
        <begin position="135"/>
        <end position="146"/>
    </location>
</feature>
<organism evidence="11 12">
    <name type="scientific">Eragrostis curvula</name>
    <name type="common">weeping love grass</name>
    <dbReference type="NCBI Taxonomy" id="38414"/>
    <lineage>
        <taxon>Eukaryota</taxon>
        <taxon>Viridiplantae</taxon>
        <taxon>Streptophyta</taxon>
        <taxon>Embryophyta</taxon>
        <taxon>Tracheophyta</taxon>
        <taxon>Spermatophyta</taxon>
        <taxon>Magnoliopsida</taxon>
        <taxon>Liliopsida</taxon>
        <taxon>Poales</taxon>
        <taxon>Poaceae</taxon>
        <taxon>PACMAD clade</taxon>
        <taxon>Chloridoideae</taxon>
        <taxon>Eragrostideae</taxon>
        <taxon>Eragrostidinae</taxon>
        <taxon>Eragrostis</taxon>
    </lineage>
</organism>
<evidence type="ECO:0000256" key="1">
    <source>
        <dbReference type="ARBA" id="ARBA00000900"/>
    </source>
</evidence>
<feature type="domain" description="RING-type" evidence="10">
    <location>
        <begin position="685"/>
        <end position="726"/>
    </location>
</feature>
<dbReference type="PROSITE" id="PS50089">
    <property type="entry name" value="ZF_RING_2"/>
    <property type="match status" value="1"/>
</dbReference>
<evidence type="ECO:0000256" key="2">
    <source>
        <dbReference type="ARBA" id="ARBA00012483"/>
    </source>
</evidence>